<feature type="domain" description="Reverse transcriptase zinc-binding" evidence="1">
    <location>
        <begin position="13"/>
        <end position="97"/>
    </location>
</feature>
<evidence type="ECO:0000259" key="1">
    <source>
        <dbReference type="Pfam" id="PF13966"/>
    </source>
</evidence>
<feature type="non-terminal residue" evidence="2">
    <location>
        <position position="153"/>
    </location>
</feature>
<reference evidence="2" key="1">
    <citation type="submission" date="2015-12" db="EMBL/GenBank/DDBJ databases">
        <title>Gene expression during late stages of embryo sac development: a critical building block for successful pollen-pistil interactions.</title>
        <authorList>
            <person name="Liu Y."/>
            <person name="Joly V."/>
            <person name="Sabar M."/>
            <person name="Matton D.P."/>
        </authorList>
    </citation>
    <scope>NUCLEOTIDE SEQUENCE</scope>
</reference>
<dbReference type="Pfam" id="PF13966">
    <property type="entry name" value="zf-RVT"/>
    <property type="match status" value="1"/>
</dbReference>
<name>A0A0V0HT03_SOLCH</name>
<accession>A0A0V0HT03</accession>
<sequence>MCCGGVGGITEFFSVKSFYEKLLIREEVVHSSSSIWTPEVPRKVHPFSLLAARAVILAAENLRMWKIVCISWCYMCKEADEDVNHLLLHCECTMNLWWGMFGWFGTSWEMPKTVNNLMFCWRRGRRRRCRGMEVVPLAMTWIVWIEKNRRGFE</sequence>
<organism evidence="2">
    <name type="scientific">Solanum chacoense</name>
    <name type="common">Chaco potato</name>
    <dbReference type="NCBI Taxonomy" id="4108"/>
    <lineage>
        <taxon>Eukaryota</taxon>
        <taxon>Viridiplantae</taxon>
        <taxon>Streptophyta</taxon>
        <taxon>Embryophyta</taxon>
        <taxon>Tracheophyta</taxon>
        <taxon>Spermatophyta</taxon>
        <taxon>Magnoliopsida</taxon>
        <taxon>eudicotyledons</taxon>
        <taxon>Gunneridae</taxon>
        <taxon>Pentapetalae</taxon>
        <taxon>asterids</taxon>
        <taxon>lamiids</taxon>
        <taxon>Solanales</taxon>
        <taxon>Solanaceae</taxon>
        <taxon>Solanoideae</taxon>
        <taxon>Solaneae</taxon>
        <taxon>Solanum</taxon>
    </lineage>
</organism>
<dbReference type="InterPro" id="IPR026960">
    <property type="entry name" value="RVT-Znf"/>
</dbReference>
<protein>
    <submittedName>
        <fullName evidence="2">Putative ovule protein</fullName>
    </submittedName>
</protein>
<dbReference type="AlphaFoldDB" id="A0A0V0HT03"/>
<evidence type="ECO:0000313" key="2">
    <source>
        <dbReference type="EMBL" id="JAP23267.1"/>
    </source>
</evidence>
<dbReference type="EMBL" id="GEDG01015658">
    <property type="protein sequence ID" value="JAP23267.1"/>
    <property type="molecule type" value="Transcribed_RNA"/>
</dbReference>
<proteinExistence type="predicted"/>